<accession>A0A1I1ZU13</accession>
<dbReference type="Gene3D" id="2.130.10.130">
    <property type="entry name" value="Integrin alpha, N-terminal"/>
    <property type="match status" value="1"/>
</dbReference>
<keyword evidence="4" id="KW-1185">Reference proteome</keyword>
<gene>
    <name evidence="3" type="ORF">SAMN02745121_03963</name>
</gene>
<reference evidence="4" key="1">
    <citation type="submission" date="2016-10" db="EMBL/GenBank/DDBJ databases">
        <authorList>
            <person name="Varghese N."/>
            <person name="Submissions S."/>
        </authorList>
    </citation>
    <scope>NUCLEOTIDE SEQUENCE [LARGE SCALE GENOMIC DNA]</scope>
    <source>
        <strain evidence="4">ATCC 25963</strain>
    </source>
</reference>
<dbReference type="Proteomes" id="UP000199400">
    <property type="component" value="Unassembled WGS sequence"/>
</dbReference>
<evidence type="ECO:0000313" key="4">
    <source>
        <dbReference type="Proteomes" id="UP000199400"/>
    </source>
</evidence>
<feature type="region of interest" description="Disordered" evidence="2">
    <location>
        <begin position="204"/>
        <end position="245"/>
    </location>
</feature>
<dbReference type="InterPro" id="IPR013517">
    <property type="entry name" value="FG-GAP"/>
</dbReference>
<dbReference type="PANTHER" id="PTHR46580">
    <property type="entry name" value="SENSOR KINASE-RELATED"/>
    <property type="match status" value="1"/>
</dbReference>
<protein>
    <submittedName>
        <fullName evidence="3">Repeat domain-containing protein</fullName>
    </submittedName>
</protein>
<organism evidence="3 4">
    <name type="scientific">Nannocystis exedens</name>
    <dbReference type="NCBI Taxonomy" id="54"/>
    <lineage>
        <taxon>Bacteria</taxon>
        <taxon>Pseudomonadati</taxon>
        <taxon>Myxococcota</taxon>
        <taxon>Polyangia</taxon>
        <taxon>Nannocystales</taxon>
        <taxon>Nannocystaceae</taxon>
        <taxon>Nannocystis</taxon>
    </lineage>
</organism>
<dbReference type="EMBL" id="FOMX01000012">
    <property type="protein sequence ID" value="SFE35181.1"/>
    <property type="molecule type" value="Genomic_DNA"/>
</dbReference>
<proteinExistence type="predicted"/>
<evidence type="ECO:0000256" key="2">
    <source>
        <dbReference type="SAM" id="MobiDB-lite"/>
    </source>
</evidence>
<dbReference type="SUPFAM" id="SSF69318">
    <property type="entry name" value="Integrin alpha N-terminal domain"/>
    <property type="match status" value="1"/>
</dbReference>
<name>A0A1I1ZU13_9BACT</name>
<dbReference type="Pfam" id="PF13517">
    <property type="entry name" value="FG-GAP_3"/>
    <property type="match status" value="1"/>
</dbReference>
<dbReference type="AlphaFoldDB" id="A0A1I1ZU13"/>
<sequence length="245" mass="25747">MREYPAGTRPWALASGDVDADGRRDVVVVDGGGDVSPGVTGERALHVLRGEGDGTLKLVSSSPSSAGVYWLELADHDGDGDLDALARTPVTAVLVHRNDGDGNFSSPTALPFFDVFPDGPGMAVGPVASSGLTGVSVPQGMVLSTWFGEGATWLGHVEEYMRGSTTWVGGGPGERMLVGGDSYLAPFAWQASATPIEVWRRPDRYFPRDRPFGGSRRDALRRAQDPRAARGGSASRAGSRPRGAP</sequence>
<evidence type="ECO:0000313" key="3">
    <source>
        <dbReference type="EMBL" id="SFE35181.1"/>
    </source>
</evidence>
<feature type="compositionally biased region" description="Low complexity" evidence="2">
    <location>
        <begin position="229"/>
        <end position="245"/>
    </location>
</feature>
<feature type="compositionally biased region" description="Basic and acidic residues" evidence="2">
    <location>
        <begin position="204"/>
        <end position="228"/>
    </location>
</feature>
<evidence type="ECO:0000256" key="1">
    <source>
        <dbReference type="ARBA" id="ARBA00022729"/>
    </source>
</evidence>
<dbReference type="STRING" id="54.SAMN02745121_03963"/>
<keyword evidence="1" id="KW-0732">Signal</keyword>
<dbReference type="InterPro" id="IPR028994">
    <property type="entry name" value="Integrin_alpha_N"/>
</dbReference>
<dbReference type="RefSeq" id="WP_256254054.1">
    <property type="nucleotide sequence ID" value="NZ_FOMX01000012.1"/>
</dbReference>